<dbReference type="OrthoDB" id="3176171at2759"/>
<accession>A0A2I0TB77</accession>
<gene>
    <name evidence="2" type="ORF">llap_18645</name>
</gene>
<dbReference type="Pfam" id="PF23735">
    <property type="entry name" value="KIF9"/>
    <property type="match status" value="1"/>
</dbReference>
<sequence length="259" mass="30118">MVFFGKLILADITGFDLRNSPPCTQRSPPSKLVAFEQFKEEGGSEINRIFKENKSILLARKRRSSAVAQRINFIKREIESIRKTLEAQKQERWQQGEYVDDKGQIIIDEEEFLLIMKLKDLKEEYRSGYAELQDLKAEIQYCQHLVDQCRNKLISEFEIWYSESFLIPKDMQEALKPGGNIRPGMIPINRVMCLERFERMQETTLPACPASVSFYKAKMKTDQKHTYTRTMSSLQQMRKKPGLVTAAGKNKPLSFLHIV</sequence>
<dbReference type="EMBL" id="KZ513485">
    <property type="protein sequence ID" value="PKU31051.1"/>
    <property type="molecule type" value="Genomic_DNA"/>
</dbReference>
<evidence type="ECO:0000259" key="1">
    <source>
        <dbReference type="Pfam" id="PF23735"/>
    </source>
</evidence>
<dbReference type="InterPro" id="IPR056524">
    <property type="entry name" value="KIF6/9_C"/>
</dbReference>
<proteinExistence type="predicted"/>
<evidence type="ECO:0000313" key="3">
    <source>
        <dbReference type="Proteomes" id="UP000233556"/>
    </source>
</evidence>
<protein>
    <submittedName>
        <fullName evidence="2">Kinesin-like protein kif9</fullName>
    </submittedName>
</protein>
<reference evidence="3" key="1">
    <citation type="submission" date="2017-11" db="EMBL/GenBank/DDBJ databases">
        <authorList>
            <person name="Lima N.C."/>
            <person name="Parody-Merino A.M."/>
            <person name="Battley P.F."/>
            <person name="Fidler A.E."/>
            <person name="Prosdocimi F."/>
        </authorList>
    </citation>
    <scope>NUCLEOTIDE SEQUENCE [LARGE SCALE GENOMIC DNA]</scope>
</reference>
<reference evidence="3" key="2">
    <citation type="submission" date="2017-12" db="EMBL/GenBank/DDBJ databases">
        <title>Genome sequence of the Bar-tailed Godwit (Limosa lapponica baueri).</title>
        <authorList>
            <person name="Lima N.C.B."/>
            <person name="Parody-Merino A.M."/>
            <person name="Battley P.F."/>
            <person name="Fidler A.E."/>
            <person name="Prosdocimi F."/>
        </authorList>
    </citation>
    <scope>NUCLEOTIDE SEQUENCE [LARGE SCALE GENOMIC DNA]</scope>
</reference>
<name>A0A2I0TB77_LIMLA</name>
<evidence type="ECO:0000313" key="2">
    <source>
        <dbReference type="EMBL" id="PKU31051.1"/>
    </source>
</evidence>
<organism evidence="2 3">
    <name type="scientific">Limosa lapponica baueri</name>
    <dbReference type="NCBI Taxonomy" id="1758121"/>
    <lineage>
        <taxon>Eukaryota</taxon>
        <taxon>Metazoa</taxon>
        <taxon>Chordata</taxon>
        <taxon>Craniata</taxon>
        <taxon>Vertebrata</taxon>
        <taxon>Euteleostomi</taxon>
        <taxon>Archelosauria</taxon>
        <taxon>Archosauria</taxon>
        <taxon>Dinosauria</taxon>
        <taxon>Saurischia</taxon>
        <taxon>Theropoda</taxon>
        <taxon>Coelurosauria</taxon>
        <taxon>Aves</taxon>
        <taxon>Neognathae</taxon>
        <taxon>Neoaves</taxon>
        <taxon>Charadriiformes</taxon>
        <taxon>Scolopacidae</taxon>
        <taxon>Limosa</taxon>
    </lineage>
</organism>
<feature type="domain" description="Kinesin-like protein KIF6/9 C-terminal" evidence="1">
    <location>
        <begin position="33"/>
        <end position="169"/>
    </location>
</feature>
<keyword evidence="3" id="KW-1185">Reference proteome</keyword>
<dbReference type="AlphaFoldDB" id="A0A2I0TB77"/>
<dbReference type="Proteomes" id="UP000233556">
    <property type="component" value="Unassembled WGS sequence"/>
</dbReference>